<protein>
    <submittedName>
        <fullName evidence="1">Uncharacterized protein</fullName>
    </submittedName>
</protein>
<name>A0A2D4M6N7_9SAUR</name>
<dbReference type="EMBL" id="IACM01072418">
    <property type="protein sequence ID" value="LAB29047.1"/>
    <property type="molecule type" value="Transcribed_RNA"/>
</dbReference>
<reference evidence="1" key="2">
    <citation type="submission" date="2017-11" db="EMBL/GenBank/DDBJ databases">
        <title>Coralsnake Venomics: Analyses of Venom Gland Transcriptomes and Proteomes of Six Brazilian Taxa.</title>
        <authorList>
            <person name="Aird S.D."/>
            <person name="Jorge da Silva N."/>
            <person name="Qiu L."/>
            <person name="Villar-Briones A."/>
            <person name="Aparecida-Saddi V."/>
            <person name="Campos-Telles M.P."/>
            <person name="Grau M."/>
            <person name="Mikheyev A.S."/>
        </authorList>
    </citation>
    <scope>NUCLEOTIDE SEQUENCE</scope>
    <source>
        <tissue evidence="1">Venom_gland</tissue>
    </source>
</reference>
<dbReference type="AlphaFoldDB" id="A0A2D4M6N7"/>
<accession>A0A2D4M6N7</accession>
<reference evidence="1" key="1">
    <citation type="submission" date="2017-07" db="EMBL/GenBank/DDBJ databases">
        <authorList>
            <person name="Mikheyev A."/>
            <person name="Grau M."/>
        </authorList>
    </citation>
    <scope>NUCLEOTIDE SEQUENCE</scope>
    <source>
        <tissue evidence="1">Venom_gland</tissue>
    </source>
</reference>
<evidence type="ECO:0000313" key="1">
    <source>
        <dbReference type="EMBL" id="LAB29047.1"/>
    </source>
</evidence>
<organism evidence="1">
    <name type="scientific">Micrurus spixii</name>
    <name type="common">Amazon coral snake</name>
    <dbReference type="NCBI Taxonomy" id="129469"/>
    <lineage>
        <taxon>Eukaryota</taxon>
        <taxon>Metazoa</taxon>
        <taxon>Chordata</taxon>
        <taxon>Craniata</taxon>
        <taxon>Vertebrata</taxon>
        <taxon>Euteleostomi</taxon>
        <taxon>Lepidosauria</taxon>
        <taxon>Squamata</taxon>
        <taxon>Bifurcata</taxon>
        <taxon>Unidentata</taxon>
        <taxon>Episquamata</taxon>
        <taxon>Toxicofera</taxon>
        <taxon>Serpentes</taxon>
        <taxon>Colubroidea</taxon>
        <taxon>Elapidae</taxon>
        <taxon>Elapinae</taxon>
        <taxon>Micrurus</taxon>
    </lineage>
</organism>
<proteinExistence type="predicted"/>
<sequence length="109" mass="12277">MKCPYENNEFQRALRTPQFNSEIPKLKVSPVQSCPTLGHSAHLCPALSKDIFCGHVAWLHALNTATFPLKWYLLTYSYLHAFKLLGRQELGQGMGAHSHAWHSADQLSS</sequence>